<protein>
    <submittedName>
        <fullName evidence="2">Virulence-associated protein E</fullName>
    </submittedName>
</protein>
<organism evidence="2 3">
    <name type="scientific">Desulfosporosinus acididurans</name>
    <dbReference type="NCBI Taxonomy" id="476652"/>
    <lineage>
        <taxon>Bacteria</taxon>
        <taxon>Bacillati</taxon>
        <taxon>Bacillota</taxon>
        <taxon>Clostridia</taxon>
        <taxon>Eubacteriales</taxon>
        <taxon>Desulfitobacteriaceae</taxon>
        <taxon>Desulfosporosinus</taxon>
    </lineage>
</organism>
<keyword evidence="3" id="KW-1185">Reference proteome</keyword>
<proteinExistence type="predicted"/>
<dbReference type="InterPro" id="IPR007936">
    <property type="entry name" value="VapE-like_dom"/>
</dbReference>
<dbReference type="PATRIC" id="fig|476652.3.peg.2422"/>
<dbReference type="RefSeq" id="WP_047810188.1">
    <property type="nucleotide sequence ID" value="NZ_LDZY01000007.1"/>
</dbReference>
<accession>A0A0J1FQY4</accession>
<reference evidence="2 3" key="1">
    <citation type="submission" date="2015-06" db="EMBL/GenBank/DDBJ databases">
        <title>Draft genome of the moderately acidophilic sulfate reducer Candidatus Desulfosporosinus acididurans strain M1.</title>
        <authorList>
            <person name="Poehlein A."/>
            <person name="Petzsch P."/>
            <person name="Johnson B.D."/>
            <person name="Schloemann M."/>
            <person name="Daniel R."/>
            <person name="Muehling M."/>
        </authorList>
    </citation>
    <scope>NUCLEOTIDE SEQUENCE [LARGE SCALE GENOMIC DNA]</scope>
    <source>
        <strain evidence="2 3">M1</strain>
    </source>
</reference>
<evidence type="ECO:0000259" key="1">
    <source>
        <dbReference type="Pfam" id="PF05272"/>
    </source>
</evidence>
<feature type="domain" description="Virulence-associated protein E-like" evidence="1">
    <location>
        <begin position="466"/>
        <end position="679"/>
    </location>
</feature>
<dbReference type="Proteomes" id="UP000036356">
    <property type="component" value="Unassembled WGS sequence"/>
</dbReference>
<dbReference type="EMBL" id="LDZY01000007">
    <property type="protein sequence ID" value="KLU65702.1"/>
    <property type="molecule type" value="Genomic_DNA"/>
</dbReference>
<dbReference type="AlphaFoldDB" id="A0A0J1FQY4"/>
<comment type="caution">
    <text evidence="2">The sequence shown here is derived from an EMBL/GenBank/DDBJ whole genome shotgun (WGS) entry which is preliminary data.</text>
</comment>
<evidence type="ECO:0000313" key="2">
    <source>
        <dbReference type="EMBL" id="KLU65702.1"/>
    </source>
</evidence>
<dbReference type="STRING" id="476652.DEAC_c23320"/>
<dbReference type="PANTHER" id="PTHR34985">
    <property type="entry name" value="SLR0554 PROTEIN"/>
    <property type="match status" value="1"/>
</dbReference>
<gene>
    <name evidence="2" type="ORF">DEAC_c23320</name>
</gene>
<dbReference type="PANTHER" id="PTHR34985:SF1">
    <property type="entry name" value="SLR0554 PROTEIN"/>
    <property type="match status" value="1"/>
</dbReference>
<evidence type="ECO:0000313" key="3">
    <source>
        <dbReference type="Proteomes" id="UP000036356"/>
    </source>
</evidence>
<dbReference type="Pfam" id="PF05272">
    <property type="entry name" value="VapE-like_dom"/>
    <property type="match status" value="1"/>
</dbReference>
<dbReference type="SUPFAM" id="SSF52540">
    <property type="entry name" value="P-loop containing nucleoside triphosphate hydrolases"/>
    <property type="match status" value="1"/>
</dbReference>
<dbReference type="InterPro" id="IPR027417">
    <property type="entry name" value="P-loop_NTPase"/>
</dbReference>
<name>A0A0J1FQY4_9FIRM</name>
<sequence length="784" mass="89442">MNLRYDGAFTLATGNSRKEQEWKNREMTWSDFLRKVSSTYRTSETMAEYFKMPKAKQDDLKDVGGFVGGSLREGRRKSEFVEYRSLLTLDTDYASVNFWEALTVLDDYACCIYSTRKHRPEAPRLRLVIPLKRNVSPEEYQAVARKIAESIGIEMFDDTTYEPARLMYWPSTSSDGEFVFKHQDGPWLNPDDILASYTDWRNTTSWPVSSRKKEAITKTVAKKQVDPTTKEGIVGSFCRAYSMAEAIEEFLPDVYTPCDGSDRYTFTGGSTFGGLVTYDDLFAYSHHATDPAGGKLCNAFDLVRLHRFGELDQEAEDGTPVAKLPSFKAMQTLAINDKTVKRQLMDEKLAAASEEFKAAEENWAEQLDYKKDGTLKTTIDNIVLIMENDPGLRKTAGYNEFAHRNELLKDLPWREIKHGALWSDKDDAALRYYLEHVYDVSHVSKTMDALSVVVEHNRFHPVKEYLSGLVWDGVKRLDTLLIKYFNAENSEYTRAVTRKAMTAAVARIFTPGCKFDYMLLLVGKQGLGKSYFLKTLGGKWFSDSLTTVVGKEAYEQLQGVWLIEVGELSAAKKADIDALKHFISKQEDIFREAYGRRTGIYPRQCIFVGTTNDIEPLRDKTGGRRFWPVNVGKGNQSLWEGIPVDQIWAEAVECFKAGEKLFLPPELEKMAMQIQSEYTEESDKAGMVYQYLDTLLPESWEAMDLSTRRLFLSGDFTSGEGTLRRTKVCAMAVWCECFGGDPKQLSYAQAREIRSILENAEGWKRYPGKLNFSIFGRQRAFHRD</sequence>